<reference evidence="2 3" key="1">
    <citation type="journal article" date="2016" name="Mol. Biol. Evol.">
        <title>Comparative Genomics of Early-Diverging Mushroom-Forming Fungi Provides Insights into the Origins of Lignocellulose Decay Capabilities.</title>
        <authorList>
            <person name="Nagy L.G."/>
            <person name="Riley R."/>
            <person name="Tritt A."/>
            <person name="Adam C."/>
            <person name="Daum C."/>
            <person name="Floudas D."/>
            <person name="Sun H."/>
            <person name="Yadav J.S."/>
            <person name="Pangilinan J."/>
            <person name="Larsson K.H."/>
            <person name="Matsuura K."/>
            <person name="Barry K."/>
            <person name="Labutti K."/>
            <person name="Kuo R."/>
            <person name="Ohm R.A."/>
            <person name="Bhattacharya S.S."/>
            <person name="Shirouzu T."/>
            <person name="Yoshinaga Y."/>
            <person name="Martin F.M."/>
            <person name="Grigoriev I.V."/>
            <person name="Hibbett D.S."/>
        </authorList>
    </citation>
    <scope>NUCLEOTIDE SEQUENCE [LARGE SCALE GENOMIC DNA]</scope>
    <source>
        <strain evidence="2 3">L-15889</strain>
    </source>
</reference>
<keyword evidence="1" id="KW-1133">Transmembrane helix</keyword>
<protein>
    <submittedName>
        <fullName evidence="2">Uncharacterized protein</fullName>
    </submittedName>
</protein>
<feature type="transmembrane region" description="Helical" evidence="1">
    <location>
        <begin position="22"/>
        <end position="44"/>
    </location>
</feature>
<keyword evidence="3" id="KW-1185">Reference proteome</keyword>
<evidence type="ECO:0000313" key="3">
    <source>
        <dbReference type="Proteomes" id="UP000076727"/>
    </source>
</evidence>
<sequence length="68" mass="7591">MVVDPFFELTTLTVNTYTLGKAFTSMMLCRVPFGINCLITIYAYSTSSEQADRRVFDLDLDLGAIKTA</sequence>
<accession>A0A165RLA7</accession>
<dbReference type="Proteomes" id="UP000076727">
    <property type="component" value="Unassembled WGS sequence"/>
</dbReference>
<keyword evidence="1" id="KW-0812">Transmembrane</keyword>
<evidence type="ECO:0000256" key="1">
    <source>
        <dbReference type="SAM" id="Phobius"/>
    </source>
</evidence>
<keyword evidence="1" id="KW-0472">Membrane</keyword>
<dbReference type="EMBL" id="KV429048">
    <property type="protein sequence ID" value="KZT70902.1"/>
    <property type="molecule type" value="Genomic_DNA"/>
</dbReference>
<organism evidence="2 3">
    <name type="scientific">Daedalea quercina L-15889</name>
    <dbReference type="NCBI Taxonomy" id="1314783"/>
    <lineage>
        <taxon>Eukaryota</taxon>
        <taxon>Fungi</taxon>
        <taxon>Dikarya</taxon>
        <taxon>Basidiomycota</taxon>
        <taxon>Agaricomycotina</taxon>
        <taxon>Agaricomycetes</taxon>
        <taxon>Polyporales</taxon>
        <taxon>Fomitopsis</taxon>
    </lineage>
</organism>
<name>A0A165RLA7_9APHY</name>
<evidence type="ECO:0000313" key="2">
    <source>
        <dbReference type="EMBL" id="KZT70902.1"/>
    </source>
</evidence>
<proteinExistence type="predicted"/>
<gene>
    <name evidence="2" type="ORF">DAEQUDRAFT_724644</name>
</gene>
<dbReference type="AlphaFoldDB" id="A0A165RLA7"/>